<evidence type="ECO:0000313" key="1">
    <source>
        <dbReference type="EMBL" id="ERF61055.1"/>
    </source>
</evidence>
<keyword evidence="4" id="KW-1185">Reference proteome</keyword>
<dbReference type="EMBL" id="AVQI01000006">
    <property type="protein sequence ID" value="ERK05050.1"/>
    <property type="molecule type" value="Genomic_DNA"/>
</dbReference>
<accession>U1GSW3</accession>
<dbReference type="EMBL" id="AUZJ01000017">
    <property type="protein sequence ID" value="ERF61055.1"/>
    <property type="molecule type" value="Genomic_DNA"/>
</dbReference>
<proteinExistence type="predicted"/>
<dbReference type="Proteomes" id="UP000016412">
    <property type="component" value="Unassembled WGS sequence"/>
</dbReference>
<dbReference type="AlphaFoldDB" id="U1GSW3"/>
<protein>
    <submittedName>
        <fullName evidence="1">Uncharacterized protein</fullName>
    </submittedName>
</protein>
<dbReference type="PATRIC" id="fig|1125725.3.peg.905"/>
<reference evidence="3 4" key="1">
    <citation type="submission" date="2013-08" db="EMBL/GenBank/DDBJ databases">
        <authorList>
            <person name="Durkin A.S."/>
            <person name="Haft D.R."/>
            <person name="McCorrison J."/>
            <person name="Torralba M."/>
            <person name="Gillis M."/>
            <person name="Haft D.H."/>
            <person name="Methe B."/>
            <person name="Sutton G."/>
            <person name="Nelson K.E."/>
        </authorList>
    </citation>
    <scope>NUCLEOTIDE SEQUENCE [LARGE SCALE GENOMIC DNA]</scope>
    <source>
        <strain evidence="2 4">ATCC 35536</strain>
        <strain evidence="1 3">VPI DR56BR1116</strain>
    </source>
</reference>
<sequence>MPLALIPLAGAFIVFFYGKKIIGAHMTEGTSSVNTTDAKRRAVSESDINGNLPRRVFVATLTQTFSRGWEFCLSDGKIMIKKAGSENWALFQGTGLPFPKKRRIAHGERFDIPKKIVEIAADDDMLLAFDDEKKMFVCPIASNRVDKKFVWTNGFGWPEKKQLVQNDLVAHKRGWATGTRRSSIEWYTDRFGNEHNWGTMGVTTVYFLSENGREIRFTDSGLPTDLSDTILGPERGSFTAQNISASGSTLFLIGDDGTMYTRLIDYDTMGSDPMFFKYTYVAEKQRYKGSDYRSNFTRWGLPNEDWRKQPDIKLSGNARLSKYICIFQNGKGNDARVLRVAGTDSAGKAGFYYKNLTDSEWRFEPYPLVLSPAAFLSGAKAEAEKKNEYSYVGTVAQNGKTINGVICSVSDMTLTSEGSCTLAVKSGGEEKSIPLYLVTMWTYMTRYNPVFDGTPKSFFATPHFSEADISAQNKTFDALLHGAFGGKNLDLFSATATAWGPYLIFTFGKKPNEYTISLRATKASEAEFKKEMTASRVQTQSLRILDTAKTYTASDVPLLDSIRQENENAIAEADAQMKTYLKDAARSELSRWGYNIFDTIAAVTMLNRVDVPKIKTMTSFGGQLMAQNADNFKFISMFELYANPYKISAAQNIIDECTSLKNRIAETGSAKTDPFFKNTYGEYLDALHIPDLTYGTVTYKKKRYETTIRRISASLPALRMEYADETNAQSVIIEFPSLIDDIKKGRDPFTASVVFRAISGSGSAFIKTGIRSYIMSRTGTYTWDGKEAKIEVNKSLNKRLPLFAGMERK</sequence>
<gene>
    <name evidence="2" type="ORF">HMPREF0860_0649</name>
    <name evidence="1" type="ORF">HMPREF1325_1621</name>
</gene>
<organism evidence="1 3">
    <name type="scientific">Treponema socranskii subsp. socranskii VPI DR56BR1116 = ATCC 35536</name>
    <dbReference type="NCBI Taxonomy" id="1125725"/>
    <lineage>
        <taxon>Bacteria</taxon>
        <taxon>Pseudomonadati</taxon>
        <taxon>Spirochaetota</taxon>
        <taxon>Spirochaetia</taxon>
        <taxon>Spirochaetales</taxon>
        <taxon>Treponemataceae</taxon>
        <taxon>Treponema</taxon>
    </lineage>
</organism>
<comment type="caution">
    <text evidence="1">The sequence shown here is derived from an EMBL/GenBank/DDBJ whole genome shotgun (WGS) entry which is preliminary data.</text>
</comment>
<evidence type="ECO:0000313" key="2">
    <source>
        <dbReference type="EMBL" id="ERK05050.1"/>
    </source>
</evidence>
<dbReference type="Proteomes" id="UP000016646">
    <property type="component" value="Unassembled WGS sequence"/>
</dbReference>
<dbReference type="STRING" id="1125725.HMPREF1325_1621"/>
<dbReference type="eggNOG" id="ENOG502ZAQK">
    <property type="taxonomic scope" value="Bacteria"/>
</dbReference>
<evidence type="ECO:0000313" key="3">
    <source>
        <dbReference type="Proteomes" id="UP000016412"/>
    </source>
</evidence>
<evidence type="ECO:0000313" key="4">
    <source>
        <dbReference type="Proteomes" id="UP000016646"/>
    </source>
</evidence>
<name>U1GSW3_TRESO</name>